<accession>A0A235BPE5</accession>
<name>A0A235BPE5_UNCW3</name>
<proteinExistence type="predicted"/>
<reference evidence="2 3" key="1">
    <citation type="submission" date="2017-07" db="EMBL/GenBank/DDBJ databases">
        <title>Recovery of genomes from metagenomes via a dereplication, aggregation, and scoring strategy.</title>
        <authorList>
            <person name="Sieber C.M."/>
            <person name="Probst A.J."/>
            <person name="Sharrar A."/>
            <person name="Thomas B.C."/>
            <person name="Hess M."/>
            <person name="Tringe S.G."/>
            <person name="Banfield J.F."/>
        </authorList>
    </citation>
    <scope>NUCLEOTIDE SEQUENCE [LARGE SCALE GENOMIC DNA]</scope>
    <source>
        <strain evidence="2">JGI_Cruoil_03_44_89</strain>
    </source>
</reference>
<evidence type="ECO:0000259" key="1">
    <source>
        <dbReference type="Pfam" id="PF18741"/>
    </source>
</evidence>
<dbReference type="InterPro" id="IPR049468">
    <property type="entry name" value="Restrct_endonuc-II-like_dom"/>
</dbReference>
<dbReference type="EMBL" id="NOZQ01000206">
    <property type="protein sequence ID" value="OYD14094.1"/>
    <property type="molecule type" value="Genomic_DNA"/>
</dbReference>
<protein>
    <recommendedName>
        <fullName evidence="1">Restriction endonuclease type II-like domain-containing protein</fullName>
    </recommendedName>
</protein>
<evidence type="ECO:0000313" key="2">
    <source>
        <dbReference type="EMBL" id="OYD14094.1"/>
    </source>
</evidence>
<dbReference type="Gene3D" id="3.40.960.10">
    <property type="entry name" value="VSR Endonuclease"/>
    <property type="match status" value="1"/>
</dbReference>
<dbReference type="Pfam" id="PF18741">
    <property type="entry name" value="MTES_1575"/>
    <property type="match status" value="1"/>
</dbReference>
<feature type="domain" description="Restriction endonuclease type II-like" evidence="1">
    <location>
        <begin position="142"/>
        <end position="232"/>
    </location>
</feature>
<dbReference type="AlphaFoldDB" id="A0A235BPE5"/>
<sequence>MEEIVLVCIVPRLGDWDILVKEHWYHIPLMSAPEITTLAKYLAFYQPGVFGDEKWAVNYYARVLGYTIKKRIELYPDQIAHKNRDKDYYQIFVDDLIKLKNPVPSLRWRRIVFIPTTLERLCNAKEINDLYKSSPIEDVLYGEMKRKGILPERQFYVKEVGNTYCLDFGVFCKRRKIDVECDGKEFHSGEDAHEKDRKRNNELTSYGWSILRFSGREINETPKGCVEKIKKTMRKLGGEK</sequence>
<organism evidence="2 3">
    <name type="scientific">candidate division WOR-3 bacterium JGI_Cruoil_03_44_89</name>
    <dbReference type="NCBI Taxonomy" id="1973748"/>
    <lineage>
        <taxon>Bacteria</taxon>
        <taxon>Bacteria division WOR-3</taxon>
    </lineage>
</organism>
<evidence type="ECO:0000313" key="3">
    <source>
        <dbReference type="Proteomes" id="UP000215215"/>
    </source>
</evidence>
<dbReference type="InterPro" id="IPR011335">
    <property type="entry name" value="Restrct_endonuc-II-like"/>
</dbReference>
<dbReference type="SUPFAM" id="SSF52980">
    <property type="entry name" value="Restriction endonuclease-like"/>
    <property type="match status" value="1"/>
</dbReference>
<gene>
    <name evidence="2" type="ORF">CH333_09015</name>
</gene>
<dbReference type="Proteomes" id="UP000215215">
    <property type="component" value="Unassembled WGS sequence"/>
</dbReference>
<comment type="caution">
    <text evidence="2">The sequence shown here is derived from an EMBL/GenBank/DDBJ whole genome shotgun (WGS) entry which is preliminary data.</text>
</comment>